<name>A0AAD7KUI3_QUISA</name>
<evidence type="ECO:0000313" key="4">
    <source>
        <dbReference type="EMBL" id="KAJ7945863.1"/>
    </source>
</evidence>
<evidence type="ECO:0000256" key="1">
    <source>
        <dbReference type="ARBA" id="ARBA00022574"/>
    </source>
</evidence>
<keyword evidence="1 3" id="KW-0853">WD repeat</keyword>
<organism evidence="4 5">
    <name type="scientific">Quillaja saponaria</name>
    <name type="common">Soap bark tree</name>
    <dbReference type="NCBI Taxonomy" id="32244"/>
    <lineage>
        <taxon>Eukaryota</taxon>
        <taxon>Viridiplantae</taxon>
        <taxon>Streptophyta</taxon>
        <taxon>Embryophyta</taxon>
        <taxon>Tracheophyta</taxon>
        <taxon>Spermatophyta</taxon>
        <taxon>Magnoliopsida</taxon>
        <taxon>eudicotyledons</taxon>
        <taxon>Gunneridae</taxon>
        <taxon>Pentapetalae</taxon>
        <taxon>rosids</taxon>
        <taxon>fabids</taxon>
        <taxon>Fabales</taxon>
        <taxon>Quillajaceae</taxon>
        <taxon>Quillaja</taxon>
    </lineage>
</organism>
<dbReference type="SUPFAM" id="SSF50978">
    <property type="entry name" value="WD40 repeat-like"/>
    <property type="match status" value="1"/>
</dbReference>
<proteinExistence type="predicted"/>
<feature type="repeat" description="WD" evidence="3">
    <location>
        <begin position="56"/>
        <end position="97"/>
    </location>
</feature>
<dbReference type="PROSITE" id="PS50294">
    <property type="entry name" value="WD_REPEATS_REGION"/>
    <property type="match status" value="1"/>
</dbReference>
<dbReference type="Proteomes" id="UP001163823">
    <property type="component" value="Chromosome 13"/>
</dbReference>
<accession>A0AAD7KUI3</accession>
<dbReference type="AlphaFoldDB" id="A0AAD7KUI3"/>
<evidence type="ECO:0000313" key="5">
    <source>
        <dbReference type="Proteomes" id="UP001163823"/>
    </source>
</evidence>
<keyword evidence="2" id="KW-0677">Repeat</keyword>
<protein>
    <submittedName>
        <fullName evidence="4">Katanin p80 WD40 repeat-containing subunit B1-like protein</fullName>
    </submittedName>
</protein>
<reference evidence="4" key="1">
    <citation type="journal article" date="2023" name="Science">
        <title>Elucidation of the pathway for biosynthesis of saponin adjuvants from the soapbark tree.</title>
        <authorList>
            <person name="Reed J."/>
            <person name="Orme A."/>
            <person name="El-Demerdash A."/>
            <person name="Owen C."/>
            <person name="Martin L.B.B."/>
            <person name="Misra R.C."/>
            <person name="Kikuchi S."/>
            <person name="Rejzek M."/>
            <person name="Martin A.C."/>
            <person name="Harkess A."/>
            <person name="Leebens-Mack J."/>
            <person name="Louveau T."/>
            <person name="Stephenson M.J."/>
            <person name="Osbourn A."/>
        </authorList>
    </citation>
    <scope>NUCLEOTIDE SEQUENCE</scope>
    <source>
        <strain evidence="4">S10</strain>
    </source>
</reference>
<dbReference type="EMBL" id="JARAOO010000013">
    <property type="protein sequence ID" value="KAJ7945863.1"/>
    <property type="molecule type" value="Genomic_DNA"/>
</dbReference>
<evidence type="ECO:0000256" key="3">
    <source>
        <dbReference type="PROSITE-ProRule" id="PRU00221"/>
    </source>
</evidence>
<comment type="caution">
    <text evidence="4">The sequence shown here is derived from an EMBL/GenBank/DDBJ whole genome shotgun (WGS) entry which is preliminary data.</text>
</comment>
<sequence>MASLSFKKNYRCFPSLQQCYTGGPFVVSSDGFFIACACNESIKIVDSSNASVRSTIESYSEAVTALTLSPDDKLLFSASHSRQIRVWDLSTRKCVGSWKSHEGFVMGMACHSSEGLLAAAGADGKVLVRDVDGGFCTHYFKGHKGIVSSILFHPDPNRTLVSPK</sequence>
<dbReference type="SMART" id="SM00320">
    <property type="entry name" value="WD40"/>
    <property type="match status" value="2"/>
</dbReference>
<gene>
    <name evidence="4" type="ORF">O6P43_030866</name>
</gene>
<dbReference type="PANTHER" id="PTHR44019:SF8">
    <property type="entry name" value="POC1 CENTRIOLAR PROTEIN HOMOLOG"/>
    <property type="match status" value="1"/>
</dbReference>
<dbReference type="PANTHER" id="PTHR44019">
    <property type="entry name" value="WD REPEAT-CONTAINING PROTEIN 55"/>
    <property type="match status" value="1"/>
</dbReference>
<dbReference type="Gene3D" id="2.130.10.10">
    <property type="entry name" value="YVTN repeat-like/Quinoprotein amine dehydrogenase"/>
    <property type="match status" value="1"/>
</dbReference>
<dbReference type="InterPro" id="IPR015943">
    <property type="entry name" value="WD40/YVTN_repeat-like_dom_sf"/>
</dbReference>
<evidence type="ECO:0000256" key="2">
    <source>
        <dbReference type="ARBA" id="ARBA00022737"/>
    </source>
</evidence>
<dbReference type="FunFam" id="2.130.10.10:FF:001844">
    <property type="entry name" value="Transducin family protein / WD-40 repeat family protein"/>
    <property type="match status" value="1"/>
</dbReference>
<dbReference type="Pfam" id="PF00400">
    <property type="entry name" value="WD40"/>
    <property type="match status" value="3"/>
</dbReference>
<dbReference type="InterPro" id="IPR050505">
    <property type="entry name" value="WDR55/POC1"/>
</dbReference>
<dbReference type="KEGG" id="qsa:O6P43_030866"/>
<dbReference type="PROSITE" id="PS50082">
    <property type="entry name" value="WD_REPEATS_2"/>
    <property type="match status" value="1"/>
</dbReference>
<dbReference type="InterPro" id="IPR001680">
    <property type="entry name" value="WD40_rpt"/>
</dbReference>
<dbReference type="InterPro" id="IPR036322">
    <property type="entry name" value="WD40_repeat_dom_sf"/>
</dbReference>
<keyword evidence="5" id="KW-1185">Reference proteome</keyword>